<gene>
    <name evidence="7" type="ORF">METZ01_LOCUS435457</name>
</gene>
<keyword evidence="3 5" id="KW-1133">Transmembrane helix</keyword>
<keyword evidence="2 5" id="KW-0812">Transmembrane</keyword>
<evidence type="ECO:0000256" key="5">
    <source>
        <dbReference type="SAM" id="Phobius"/>
    </source>
</evidence>
<dbReference type="GO" id="GO:0015990">
    <property type="term" value="P:electron transport coupled proton transport"/>
    <property type="evidence" value="ECO:0007669"/>
    <property type="project" value="TreeGrafter"/>
</dbReference>
<evidence type="ECO:0000256" key="1">
    <source>
        <dbReference type="ARBA" id="ARBA00004141"/>
    </source>
</evidence>
<dbReference type="InterPro" id="IPR001516">
    <property type="entry name" value="Proton_antipo_N"/>
</dbReference>
<dbReference type="PANTHER" id="PTHR42829:SF2">
    <property type="entry name" value="NADH-UBIQUINONE OXIDOREDUCTASE CHAIN 5"/>
    <property type="match status" value="1"/>
</dbReference>
<evidence type="ECO:0000256" key="4">
    <source>
        <dbReference type="ARBA" id="ARBA00023136"/>
    </source>
</evidence>
<sequence>MPLVAACLAILTNRGTNAVLVATAAMGGAMVAAFRAFSISWHAATPAYDNFTWIKVGGLSIDFGFILDPLTGAMLAMITLVGFLIFVYAGRYMRDDPRVARFFCYL</sequence>
<dbReference type="EMBL" id="UINC01175798">
    <property type="protein sequence ID" value="SVD82603.1"/>
    <property type="molecule type" value="Genomic_DNA"/>
</dbReference>
<accession>A0A382YH56</accession>
<evidence type="ECO:0000256" key="2">
    <source>
        <dbReference type="ARBA" id="ARBA00022692"/>
    </source>
</evidence>
<dbReference type="GO" id="GO:0016020">
    <property type="term" value="C:membrane"/>
    <property type="evidence" value="ECO:0007669"/>
    <property type="project" value="UniProtKB-SubCell"/>
</dbReference>
<evidence type="ECO:0000313" key="7">
    <source>
        <dbReference type="EMBL" id="SVD82603.1"/>
    </source>
</evidence>
<dbReference type="InterPro" id="IPR003945">
    <property type="entry name" value="NU5C-like"/>
</dbReference>
<feature type="domain" description="NADH-Ubiquinone oxidoreductase (complex I) chain 5 N-terminal" evidence="6">
    <location>
        <begin position="53"/>
        <end position="103"/>
    </location>
</feature>
<evidence type="ECO:0000256" key="3">
    <source>
        <dbReference type="ARBA" id="ARBA00022989"/>
    </source>
</evidence>
<dbReference type="PANTHER" id="PTHR42829">
    <property type="entry name" value="NADH-UBIQUINONE OXIDOREDUCTASE CHAIN 5"/>
    <property type="match status" value="1"/>
</dbReference>
<dbReference type="GO" id="GO:0003954">
    <property type="term" value="F:NADH dehydrogenase activity"/>
    <property type="evidence" value="ECO:0007669"/>
    <property type="project" value="TreeGrafter"/>
</dbReference>
<keyword evidence="4 5" id="KW-0472">Membrane</keyword>
<feature type="non-terminal residue" evidence="7">
    <location>
        <position position="106"/>
    </location>
</feature>
<comment type="subcellular location">
    <subcellularLocation>
        <location evidence="1">Membrane</location>
        <topology evidence="1">Multi-pass membrane protein</topology>
    </subcellularLocation>
</comment>
<dbReference type="GO" id="GO:0042773">
    <property type="term" value="P:ATP synthesis coupled electron transport"/>
    <property type="evidence" value="ECO:0007669"/>
    <property type="project" value="InterPro"/>
</dbReference>
<evidence type="ECO:0000259" key="6">
    <source>
        <dbReference type="Pfam" id="PF00662"/>
    </source>
</evidence>
<proteinExistence type="predicted"/>
<name>A0A382YH56_9ZZZZ</name>
<organism evidence="7">
    <name type="scientific">marine metagenome</name>
    <dbReference type="NCBI Taxonomy" id="408172"/>
    <lineage>
        <taxon>unclassified sequences</taxon>
        <taxon>metagenomes</taxon>
        <taxon>ecological metagenomes</taxon>
    </lineage>
</organism>
<dbReference type="Pfam" id="PF00662">
    <property type="entry name" value="Proton_antipo_N"/>
    <property type="match status" value="1"/>
</dbReference>
<dbReference type="PRINTS" id="PR01434">
    <property type="entry name" value="NADHDHGNASE5"/>
</dbReference>
<protein>
    <recommendedName>
        <fullName evidence="6">NADH-Ubiquinone oxidoreductase (complex I) chain 5 N-terminal domain-containing protein</fullName>
    </recommendedName>
</protein>
<dbReference type="AlphaFoldDB" id="A0A382YH56"/>
<feature type="transmembrane region" description="Helical" evidence="5">
    <location>
        <begin position="70"/>
        <end position="89"/>
    </location>
</feature>
<dbReference type="GO" id="GO:0008137">
    <property type="term" value="F:NADH dehydrogenase (ubiquinone) activity"/>
    <property type="evidence" value="ECO:0007669"/>
    <property type="project" value="InterPro"/>
</dbReference>
<reference evidence="7" key="1">
    <citation type="submission" date="2018-05" db="EMBL/GenBank/DDBJ databases">
        <authorList>
            <person name="Lanie J.A."/>
            <person name="Ng W.-L."/>
            <person name="Kazmierczak K.M."/>
            <person name="Andrzejewski T.M."/>
            <person name="Davidsen T.M."/>
            <person name="Wayne K.J."/>
            <person name="Tettelin H."/>
            <person name="Glass J.I."/>
            <person name="Rusch D."/>
            <person name="Podicherti R."/>
            <person name="Tsui H.-C.T."/>
            <person name="Winkler M.E."/>
        </authorList>
    </citation>
    <scope>NUCLEOTIDE SEQUENCE</scope>
</reference>